<reference evidence="2 5" key="1">
    <citation type="submission" date="2018-09" db="EMBL/GenBank/DDBJ databases">
        <title>Genomic investigation of the strawberry pathogen Phytophthora fragariae indicates pathogenicity is determined by transcriptional variation in three key races.</title>
        <authorList>
            <person name="Adams T.M."/>
            <person name="Armitage A.D."/>
            <person name="Sobczyk M.K."/>
            <person name="Bates H.J."/>
            <person name="Dunwell J.M."/>
            <person name="Nellist C.F."/>
            <person name="Harrison R.J."/>
        </authorList>
    </citation>
    <scope>NUCLEOTIDE SEQUENCE [LARGE SCALE GENOMIC DNA]</scope>
    <source>
        <strain evidence="2 5">SCRP324</strain>
        <strain evidence="3 4">SCRP333</strain>
    </source>
</reference>
<feature type="compositionally biased region" description="Basic and acidic residues" evidence="1">
    <location>
        <begin position="53"/>
        <end position="66"/>
    </location>
</feature>
<proteinExistence type="predicted"/>
<dbReference type="OrthoDB" id="163234at2759"/>
<name>A0A6A3N9U9_9STRA</name>
<organism evidence="2 5">
    <name type="scientific">Phytophthora rubi</name>
    <dbReference type="NCBI Taxonomy" id="129364"/>
    <lineage>
        <taxon>Eukaryota</taxon>
        <taxon>Sar</taxon>
        <taxon>Stramenopiles</taxon>
        <taxon>Oomycota</taxon>
        <taxon>Peronosporomycetes</taxon>
        <taxon>Peronosporales</taxon>
        <taxon>Peronosporaceae</taxon>
        <taxon>Phytophthora</taxon>
    </lineage>
</organism>
<feature type="compositionally biased region" description="Acidic residues" evidence="1">
    <location>
        <begin position="675"/>
        <end position="696"/>
    </location>
</feature>
<dbReference type="Proteomes" id="UP000435112">
    <property type="component" value="Unassembled WGS sequence"/>
</dbReference>
<feature type="region of interest" description="Disordered" evidence="1">
    <location>
        <begin position="671"/>
        <end position="699"/>
    </location>
</feature>
<evidence type="ECO:0000313" key="2">
    <source>
        <dbReference type="EMBL" id="KAE9037095.1"/>
    </source>
</evidence>
<dbReference type="EMBL" id="QXFU01000309">
    <property type="protein sequence ID" value="KAE9037095.1"/>
    <property type="molecule type" value="Genomic_DNA"/>
</dbReference>
<feature type="compositionally biased region" description="Polar residues" evidence="1">
    <location>
        <begin position="459"/>
        <end position="475"/>
    </location>
</feature>
<feature type="compositionally biased region" description="Polar residues" evidence="1">
    <location>
        <begin position="310"/>
        <end position="326"/>
    </location>
</feature>
<evidence type="ECO:0000313" key="4">
    <source>
        <dbReference type="Proteomes" id="UP000434957"/>
    </source>
</evidence>
<feature type="compositionally biased region" description="Polar residues" evidence="1">
    <location>
        <begin position="276"/>
        <end position="288"/>
    </location>
</feature>
<feature type="region of interest" description="Disordered" evidence="1">
    <location>
        <begin position="1"/>
        <end position="121"/>
    </location>
</feature>
<gene>
    <name evidence="2" type="ORF">PR002_g6754</name>
    <name evidence="3" type="ORF">PR003_g6745</name>
</gene>
<feature type="compositionally biased region" description="Basic and acidic residues" evidence="1">
    <location>
        <begin position="76"/>
        <end position="85"/>
    </location>
</feature>
<feature type="region of interest" description="Disordered" evidence="1">
    <location>
        <begin position="150"/>
        <end position="177"/>
    </location>
</feature>
<accession>A0A6A3N9U9</accession>
<evidence type="ECO:0000256" key="1">
    <source>
        <dbReference type="SAM" id="MobiDB-lite"/>
    </source>
</evidence>
<evidence type="ECO:0000313" key="5">
    <source>
        <dbReference type="Proteomes" id="UP000435112"/>
    </source>
</evidence>
<keyword evidence="4" id="KW-1185">Reference proteome</keyword>
<dbReference type="AlphaFoldDB" id="A0A6A3N9U9"/>
<dbReference type="Proteomes" id="UP000434957">
    <property type="component" value="Unassembled WGS sequence"/>
</dbReference>
<feature type="compositionally biased region" description="Low complexity" evidence="1">
    <location>
        <begin position="483"/>
        <end position="514"/>
    </location>
</feature>
<protein>
    <submittedName>
        <fullName evidence="2">Uncharacterized protein</fullName>
    </submittedName>
</protein>
<dbReference type="EMBL" id="QXFT01000305">
    <property type="protein sequence ID" value="KAE9347792.1"/>
    <property type="molecule type" value="Genomic_DNA"/>
</dbReference>
<feature type="compositionally biased region" description="Basic residues" evidence="1">
    <location>
        <begin position="537"/>
        <end position="548"/>
    </location>
</feature>
<sequence>MAAAEEHEQPPQEASPKGENAALAANQVSSKSAQKPLGNGVEKGQEQAPSELDTEKNSHKSMKEAGTELTLGAEDAPPKQLRDEGLVGSVEEDPATADVDKDTDGKTADPVALGDAPVALGDAPVPMEVETSGQQLQEGEEVAVHPVEHVEAGGEKVDEPQQSTKQSLDGGIDGPVKEIVDDDAATLKVNAVAVEVDESKKHEGAAVDAGETTAATTLQSDKTSSDIAAVVVNGDGDEKRTEETTVAMEVDSEEKEMRSASMGDIVEGDEKVEGSVSPQTAGTSSASSEGHHCATAAGVGEDVDMAPEDSTPTQKETQPGNEQQEASAEVTEVVGQIVNSLVENVVEFVDETMSVDAESVRLLSSPKMLSSPNMPHLSADEAMELLEVHQGDDNELLPGHDDGADADVEVEPMKNLEYQWFDGDADDDEGVAIEAPSVLDVSETTDDVFGFGGAIDLTGDTQTPGNNADIQSDGSGDTVVIHSSKSSSSGSSSSSASSRSSSSSSSSSSSASSASEDENVRHVPKKRQAPVSSGPRKLLKYKKQKRSRHAEPEPSRRRQKRKRKIPQPDIPDMFKVFETEAADPILRGSYAVRNNRRACFVGHWGFSDEAFHNIESVSPFEYTSRIRVPQSRRKDDKRPVSGKYGGFFKLRQFNGSLVKIREEQVELNFLPMPPSDEEAEDEDMEGYESDSDDGEEPAVSRYTVLGKGKNRFGRFLIRGYLNSESGRLTVKRRYLE</sequence>
<feature type="compositionally biased region" description="Basic and acidic residues" evidence="1">
    <location>
        <begin position="98"/>
        <end position="107"/>
    </location>
</feature>
<evidence type="ECO:0000313" key="3">
    <source>
        <dbReference type="EMBL" id="KAE9347792.1"/>
    </source>
</evidence>
<comment type="caution">
    <text evidence="2">The sequence shown here is derived from an EMBL/GenBank/DDBJ whole genome shotgun (WGS) entry which is preliminary data.</text>
</comment>
<feature type="compositionally biased region" description="Basic and acidic residues" evidence="1">
    <location>
        <begin position="150"/>
        <end position="159"/>
    </location>
</feature>
<feature type="region of interest" description="Disordered" evidence="1">
    <location>
        <begin position="199"/>
        <end position="330"/>
    </location>
</feature>
<feature type="region of interest" description="Disordered" evidence="1">
    <location>
        <begin position="453"/>
        <end position="571"/>
    </location>
</feature>
<feature type="compositionally biased region" description="Polar residues" evidence="1">
    <location>
        <begin position="213"/>
        <end position="226"/>
    </location>
</feature>
<feature type="compositionally biased region" description="Basic and acidic residues" evidence="1">
    <location>
        <begin position="1"/>
        <end position="10"/>
    </location>
</feature>